<protein>
    <submittedName>
        <fullName evidence="2">Uncharacterized protein</fullName>
    </submittedName>
</protein>
<dbReference type="VEuPathDB" id="FungiDB:RhiirFUN_014313"/>
<reference evidence="2 3" key="2">
    <citation type="journal article" date="2018" name="New Phytol.">
        <title>High intraspecific genome diversity in the model arbuscular mycorrhizal symbiont Rhizophagus irregularis.</title>
        <authorList>
            <person name="Chen E.C.H."/>
            <person name="Morin E."/>
            <person name="Beaudet D."/>
            <person name="Noel J."/>
            <person name="Yildirir G."/>
            <person name="Ndikumana S."/>
            <person name="Charron P."/>
            <person name="St-Onge C."/>
            <person name="Giorgi J."/>
            <person name="Kruger M."/>
            <person name="Marton T."/>
            <person name="Ropars J."/>
            <person name="Grigoriev I.V."/>
            <person name="Hainaut M."/>
            <person name="Henrissat B."/>
            <person name="Roux C."/>
            <person name="Martin F."/>
            <person name="Corradi N."/>
        </authorList>
    </citation>
    <scope>NUCLEOTIDE SEQUENCE [LARGE SCALE GENOMIC DNA]</scope>
    <source>
        <strain evidence="2 3">DAOM 197198</strain>
    </source>
</reference>
<dbReference type="EMBL" id="AUPC02000012">
    <property type="protein sequence ID" value="POG81263.1"/>
    <property type="molecule type" value="Genomic_DNA"/>
</dbReference>
<name>A0A2P4QUE1_RHIID</name>
<dbReference type="AlphaFoldDB" id="A0A2P4QUE1"/>
<evidence type="ECO:0000313" key="2">
    <source>
        <dbReference type="EMBL" id="POG81263.1"/>
    </source>
</evidence>
<evidence type="ECO:0000313" key="3">
    <source>
        <dbReference type="Proteomes" id="UP000018888"/>
    </source>
</evidence>
<feature type="compositionally biased region" description="Basic and acidic residues" evidence="1">
    <location>
        <begin position="164"/>
        <end position="176"/>
    </location>
</feature>
<organism evidence="2 3">
    <name type="scientific">Rhizophagus irregularis (strain DAOM 181602 / DAOM 197198 / MUCL 43194)</name>
    <name type="common">Arbuscular mycorrhizal fungus</name>
    <name type="synonym">Glomus intraradices</name>
    <dbReference type="NCBI Taxonomy" id="747089"/>
    <lineage>
        <taxon>Eukaryota</taxon>
        <taxon>Fungi</taxon>
        <taxon>Fungi incertae sedis</taxon>
        <taxon>Mucoromycota</taxon>
        <taxon>Glomeromycotina</taxon>
        <taxon>Glomeromycetes</taxon>
        <taxon>Glomerales</taxon>
        <taxon>Glomeraceae</taxon>
        <taxon>Rhizophagus</taxon>
    </lineage>
</organism>
<comment type="caution">
    <text evidence="2">The sequence shown here is derived from an EMBL/GenBank/DDBJ whole genome shotgun (WGS) entry which is preliminary data.</text>
</comment>
<evidence type="ECO:0000256" key="1">
    <source>
        <dbReference type="SAM" id="MobiDB-lite"/>
    </source>
</evidence>
<gene>
    <name evidence="2" type="ORF">GLOIN_2v1470903</name>
</gene>
<proteinExistence type="predicted"/>
<feature type="region of interest" description="Disordered" evidence="1">
    <location>
        <begin position="155"/>
        <end position="176"/>
    </location>
</feature>
<keyword evidence="3" id="KW-1185">Reference proteome</keyword>
<reference evidence="2 3" key="1">
    <citation type="journal article" date="2013" name="Proc. Natl. Acad. Sci. U.S.A.">
        <title>Genome of an arbuscular mycorrhizal fungus provides insight into the oldest plant symbiosis.</title>
        <authorList>
            <person name="Tisserant E."/>
            <person name="Malbreil M."/>
            <person name="Kuo A."/>
            <person name="Kohler A."/>
            <person name="Symeonidi A."/>
            <person name="Balestrini R."/>
            <person name="Charron P."/>
            <person name="Duensing N."/>
            <person name="Frei Dit Frey N."/>
            <person name="Gianinazzi-Pearson V."/>
            <person name="Gilbert L.B."/>
            <person name="Handa Y."/>
            <person name="Herr J.R."/>
            <person name="Hijri M."/>
            <person name="Koul R."/>
            <person name="Kawaguchi M."/>
            <person name="Krajinski F."/>
            <person name="Lammers P.J."/>
            <person name="Masclaux F.G."/>
            <person name="Murat C."/>
            <person name="Morin E."/>
            <person name="Ndikumana S."/>
            <person name="Pagni M."/>
            <person name="Petitpierre D."/>
            <person name="Requena N."/>
            <person name="Rosikiewicz P."/>
            <person name="Riley R."/>
            <person name="Saito K."/>
            <person name="San Clemente H."/>
            <person name="Shapiro H."/>
            <person name="van Tuinen D."/>
            <person name="Becard G."/>
            <person name="Bonfante P."/>
            <person name="Paszkowski U."/>
            <person name="Shachar-Hill Y.Y."/>
            <person name="Tuskan G.A."/>
            <person name="Young P.W."/>
            <person name="Sanders I.R."/>
            <person name="Henrissat B."/>
            <person name="Rensing S.A."/>
            <person name="Grigoriev I.V."/>
            <person name="Corradi N."/>
            <person name="Roux C."/>
            <person name="Martin F."/>
        </authorList>
    </citation>
    <scope>NUCLEOTIDE SEQUENCE [LARGE SCALE GENOMIC DNA]</scope>
    <source>
        <strain evidence="2 3">DAOM 197198</strain>
    </source>
</reference>
<accession>A0A2P4QUE1</accession>
<sequence>MRDARVEELEQKNTIVEQGVTSVSVQPQNDEEVLLSIDIPISAVNVPSFVMDQKSSERKPEAIAKRSVPADREMDIFWMRYIRKSSVDRVKIHYYWPQIGTYFQKARNKRLIYPFLPCVVVRRDIFLEICDVIPTKFKIMRLMLSILLMSESDEEEKEVEEESEKNKEKQNARNPT</sequence>
<dbReference type="Proteomes" id="UP000018888">
    <property type="component" value="Unassembled WGS sequence"/>
</dbReference>